<dbReference type="RefSeq" id="WP_021706783.1">
    <property type="nucleotide sequence ID" value="NZ_BATJ01000019.1"/>
</dbReference>
<dbReference type="InterPro" id="IPR050448">
    <property type="entry name" value="OpgB/LTA_synthase_biosynth"/>
</dbReference>
<keyword evidence="12" id="KW-1185">Reference proteome</keyword>
<evidence type="ECO:0000256" key="6">
    <source>
        <dbReference type="PIRSR" id="PIRSR005091-1"/>
    </source>
</evidence>
<keyword evidence="2" id="KW-1003">Cell membrane</keyword>
<dbReference type="Proteomes" id="UP000016570">
    <property type="component" value="Unassembled WGS sequence"/>
</dbReference>
<name>U3A557_VIBPR</name>
<dbReference type="STRING" id="1219065.VPR01S_19_00970"/>
<dbReference type="Pfam" id="PF00884">
    <property type="entry name" value="Sulfatase"/>
    <property type="match status" value="1"/>
</dbReference>
<dbReference type="InterPro" id="IPR000917">
    <property type="entry name" value="Sulfatase_N"/>
</dbReference>
<dbReference type="InterPro" id="IPR012160">
    <property type="entry name" value="LtaS-like"/>
</dbReference>
<dbReference type="GO" id="GO:0046872">
    <property type="term" value="F:metal ion binding"/>
    <property type="evidence" value="ECO:0007669"/>
    <property type="project" value="UniProtKB-KW"/>
</dbReference>
<organism evidence="11 12">
    <name type="scientific">Vibrio proteolyticus NBRC 13287</name>
    <dbReference type="NCBI Taxonomy" id="1219065"/>
    <lineage>
        <taxon>Bacteria</taxon>
        <taxon>Pseudomonadati</taxon>
        <taxon>Pseudomonadota</taxon>
        <taxon>Gammaproteobacteria</taxon>
        <taxon>Vibrionales</taxon>
        <taxon>Vibrionaceae</taxon>
        <taxon>Vibrio</taxon>
    </lineage>
</organism>
<feature type="domain" description="Sulfatase N-terminal" evidence="10">
    <location>
        <begin position="291"/>
        <end position="561"/>
    </location>
</feature>
<dbReference type="CDD" id="cd16015">
    <property type="entry name" value="LTA_synthase"/>
    <property type="match status" value="1"/>
</dbReference>
<evidence type="ECO:0000256" key="7">
    <source>
        <dbReference type="PIRSR" id="PIRSR005091-2"/>
    </source>
</evidence>
<comment type="caution">
    <text evidence="11">The sequence shown here is derived from an EMBL/GenBank/DDBJ whole genome shotgun (WGS) entry which is preliminary data.</text>
</comment>
<dbReference type="Gene3D" id="3.30.1120.80">
    <property type="match status" value="1"/>
</dbReference>
<evidence type="ECO:0000256" key="3">
    <source>
        <dbReference type="ARBA" id="ARBA00022692"/>
    </source>
</evidence>
<evidence type="ECO:0000256" key="4">
    <source>
        <dbReference type="ARBA" id="ARBA00022989"/>
    </source>
</evidence>
<dbReference type="PANTHER" id="PTHR47371">
    <property type="entry name" value="LIPOTEICHOIC ACID SYNTHASE"/>
    <property type="match status" value="1"/>
</dbReference>
<feature type="transmembrane region" description="Helical" evidence="9">
    <location>
        <begin position="148"/>
        <end position="168"/>
    </location>
</feature>
<evidence type="ECO:0000256" key="2">
    <source>
        <dbReference type="ARBA" id="ARBA00022475"/>
    </source>
</evidence>
<keyword evidence="5 9" id="KW-0472">Membrane</keyword>
<proteinExistence type="predicted"/>
<feature type="binding site" evidence="8">
    <location>
        <position position="511"/>
    </location>
    <ligand>
        <name>Mn(2+)</name>
        <dbReference type="ChEBI" id="CHEBI:29035"/>
    </ligand>
</feature>
<evidence type="ECO:0000259" key="10">
    <source>
        <dbReference type="Pfam" id="PF00884"/>
    </source>
</evidence>
<dbReference type="InterPro" id="IPR017850">
    <property type="entry name" value="Alkaline_phosphatase_core_sf"/>
</dbReference>
<evidence type="ECO:0000313" key="12">
    <source>
        <dbReference type="Proteomes" id="UP000016570"/>
    </source>
</evidence>
<evidence type="ECO:0000256" key="8">
    <source>
        <dbReference type="PIRSR" id="PIRSR005091-3"/>
    </source>
</evidence>
<sequence>MSFFSLLEPVKQVTGVMFPMLMLFVSGVIILTISRTLLCVWQRERVSNARGWKPIFVSGLRMDVVSLCYLVILPCLLTPLLVGVPYLGQAWLVLLSLWITFGLWLLVYMEAATPFFIEEYDVRPNRFFVEYLIYPKEVMSMMWQGYKLELALGLAISLSTLYFGWQFSDYLVQGLSAPEWYWRPVVALCAVALCVLGARSSLGHRGINPSMIAFSHDNLMNDFALNSTYSVLYALKLMRKVADSSKMYPSMPIDDIVQTVQQNSQLPVSAFSESHLPTLAYREASYAGRRKNIVILLQESLGARFVGGLGGLPLTPNLDRLMQESWNLTRLYATGTRSIRGIEAVTTGFFPTPANAVVKLPKSQHNFYSLAQTLKAEDYHTQFIYAGESHFDNMKGFLLGNGFVDVQDLPTFSNPEFVGSWGACDEDLYRKAHEQFSMLSQQETPFFSLVFTTTNHSPYEYPQGKIEPYNQPAATRENTVKYSDYALGQFLEQAKQSDYWDDTIFVLVADHDSRAYGDQVVPIDCFHIPAVIFGGGVSAREDDRLASQIDLPPTLLSLAGISSYHPMCGHDLTQEVAPHKRRAVMQFHQNFAWLNEDNHAVVFQPDKAAMGCHYDPVGHTLTPCELPEGELRTANAFALWGSVCYKQDFYQWDKIESAARR</sequence>
<gene>
    <name evidence="11" type="ORF">VPR01S_19_00970</name>
</gene>
<comment type="subcellular location">
    <subcellularLocation>
        <location evidence="1">Cell membrane</location>
        <topology evidence="1">Multi-pass membrane protein</topology>
    </subcellularLocation>
</comment>
<dbReference type="PIRSF" id="PIRSF005091">
    <property type="entry name" value="Mmb_sulf_HI1246"/>
    <property type="match status" value="1"/>
</dbReference>
<evidence type="ECO:0000313" key="11">
    <source>
        <dbReference type="EMBL" id="GAD68815.1"/>
    </source>
</evidence>
<protein>
    <recommendedName>
        <fullName evidence="10">Sulfatase N-terminal domain-containing protein</fullName>
    </recommendedName>
</protein>
<dbReference type="Gene3D" id="3.40.720.10">
    <property type="entry name" value="Alkaline Phosphatase, subunit A"/>
    <property type="match status" value="1"/>
</dbReference>
<feature type="binding site" evidence="8">
    <location>
        <position position="510"/>
    </location>
    <ligand>
        <name>Mn(2+)</name>
        <dbReference type="ChEBI" id="CHEBI:29035"/>
    </ligand>
</feature>
<feature type="active site" evidence="6">
    <location>
        <position position="338"/>
    </location>
</feature>
<accession>U3A557</accession>
<feature type="transmembrane region" description="Helical" evidence="9">
    <location>
        <begin position="20"/>
        <end position="41"/>
    </location>
</feature>
<keyword evidence="7" id="KW-0464">Manganese</keyword>
<dbReference type="EMBL" id="BATJ01000019">
    <property type="protein sequence ID" value="GAD68815.1"/>
    <property type="molecule type" value="Genomic_DNA"/>
</dbReference>
<feature type="transmembrane region" description="Helical" evidence="9">
    <location>
        <begin position="62"/>
        <end position="82"/>
    </location>
</feature>
<dbReference type="GO" id="GO:0005886">
    <property type="term" value="C:plasma membrane"/>
    <property type="evidence" value="ECO:0007669"/>
    <property type="project" value="UniProtKB-SubCell"/>
</dbReference>
<feature type="transmembrane region" description="Helical" evidence="9">
    <location>
        <begin position="88"/>
        <end position="107"/>
    </location>
</feature>
<keyword evidence="7" id="KW-0479">Metal-binding</keyword>
<dbReference type="eggNOG" id="COG1368">
    <property type="taxonomic scope" value="Bacteria"/>
</dbReference>
<feature type="binding site" evidence="8">
    <location>
        <position position="299"/>
    </location>
    <ligand>
        <name>Mn(2+)</name>
        <dbReference type="ChEBI" id="CHEBI:29035"/>
    </ligand>
</feature>
<feature type="binding site" evidence="7">
    <location>
        <position position="456"/>
    </location>
    <ligand>
        <name>substrate</name>
    </ligand>
</feature>
<keyword evidence="4 9" id="KW-1133">Transmembrane helix</keyword>
<dbReference type="AlphaFoldDB" id="U3A557"/>
<feature type="transmembrane region" description="Helical" evidence="9">
    <location>
        <begin position="180"/>
        <end position="198"/>
    </location>
</feature>
<dbReference type="SUPFAM" id="SSF53649">
    <property type="entry name" value="Alkaline phosphatase-like"/>
    <property type="match status" value="1"/>
</dbReference>
<keyword evidence="3 9" id="KW-0812">Transmembrane</keyword>
<evidence type="ECO:0000256" key="1">
    <source>
        <dbReference type="ARBA" id="ARBA00004651"/>
    </source>
</evidence>
<evidence type="ECO:0000256" key="9">
    <source>
        <dbReference type="SAM" id="Phobius"/>
    </source>
</evidence>
<dbReference type="PANTHER" id="PTHR47371:SF3">
    <property type="entry name" value="PHOSPHOGLYCEROL TRANSFERASE I"/>
    <property type="match status" value="1"/>
</dbReference>
<evidence type="ECO:0000256" key="5">
    <source>
        <dbReference type="ARBA" id="ARBA00023136"/>
    </source>
</evidence>
<reference evidence="11 12" key="1">
    <citation type="submission" date="2013-09" db="EMBL/GenBank/DDBJ databases">
        <title>Whole genome shotgun sequence of Vibrio proteolyticus NBRC 13287.</title>
        <authorList>
            <person name="Isaki S."/>
            <person name="Hosoyama A."/>
            <person name="Numata M."/>
            <person name="Hashimoto M."/>
            <person name="Hosoyama Y."/>
            <person name="Tsuchikane K."/>
            <person name="Noguchi M."/>
            <person name="Hirakata S."/>
            <person name="Ichikawa N."/>
            <person name="Ohji S."/>
            <person name="Yamazoe A."/>
            <person name="Fujita N."/>
        </authorList>
    </citation>
    <scope>NUCLEOTIDE SEQUENCE [LARGE SCALE GENOMIC DNA]</scope>
    <source>
        <strain evidence="11 12">NBRC 13287</strain>
    </source>
</reference>